<dbReference type="InterPro" id="IPR014729">
    <property type="entry name" value="Rossmann-like_a/b/a_fold"/>
</dbReference>
<evidence type="ECO:0000313" key="2">
    <source>
        <dbReference type="Proteomes" id="UP000579250"/>
    </source>
</evidence>
<comment type="caution">
    <text evidence="1">The sequence shown here is derived from an EMBL/GenBank/DDBJ whole genome shotgun (WGS) entry which is preliminary data.</text>
</comment>
<organism evidence="1 2">
    <name type="scientific">Actinomadura latina</name>
    <dbReference type="NCBI Taxonomy" id="163603"/>
    <lineage>
        <taxon>Bacteria</taxon>
        <taxon>Bacillati</taxon>
        <taxon>Actinomycetota</taxon>
        <taxon>Actinomycetes</taxon>
        <taxon>Streptosporangiales</taxon>
        <taxon>Thermomonosporaceae</taxon>
        <taxon>Actinomadura</taxon>
    </lineage>
</organism>
<reference evidence="1 2" key="1">
    <citation type="submission" date="2020-04" db="EMBL/GenBank/DDBJ databases">
        <title>MicrobeNet Type strains.</title>
        <authorList>
            <person name="Nicholson A.C."/>
        </authorList>
    </citation>
    <scope>NUCLEOTIDE SEQUENCE [LARGE SCALE GENOMIC DNA]</scope>
    <source>
        <strain evidence="1 2">ATCC BAA-277</strain>
    </source>
</reference>
<dbReference type="Gene3D" id="3.40.50.620">
    <property type="entry name" value="HUPs"/>
    <property type="match status" value="1"/>
</dbReference>
<gene>
    <name evidence="1" type="ORF">HGB48_06685</name>
</gene>
<proteinExistence type="predicted"/>
<dbReference type="SUPFAM" id="SSF52402">
    <property type="entry name" value="Adenine nucleotide alpha hydrolases-like"/>
    <property type="match status" value="1"/>
</dbReference>
<dbReference type="RefSeq" id="WP_067636666.1">
    <property type="nucleotide sequence ID" value="NZ_JAAXPI010000006.1"/>
</dbReference>
<dbReference type="EMBL" id="JAAXPI010000006">
    <property type="protein sequence ID" value="NKZ03431.1"/>
    <property type="molecule type" value="Genomic_DNA"/>
</dbReference>
<accession>A0A846YTJ8</accession>
<name>A0A846YTJ8_9ACTN</name>
<dbReference type="Proteomes" id="UP000579250">
    <property type="component" value="Unassembled WGS sequence"/>
</dbReference>
<protein>
    <submittedName>
        <fullName evidence="1">Uncharacterized protein</fullName>
    </submittedName>
</protein>
<evidence type="ECO:0000313" key="1">
    <source>
        <dbReference type="EMBL" id="NKZ03431.1"/>
    </source>
</evidence>
<dbReference type="AlphaFoldDB" id="A0A846YTJ8"/>
<sequence>MSRQNSATERLRFTTENDLVVIEHDYRVCTRCVLPESFPGIGFGANGVCSYCEDEDETLEYDREAVQAAFDRWVTPGRSERSHDCLLLFSGGKDSSLALIRLVREHGLRVLAFTVDNGFLAGRTGENMRRVLDATGADHVMLRPSRKLMHGVYRTALSADLGAETTKYSTAACGSCIGLVLSAGLRTAEGYGIPLLAGGWTPGQFTTSAFVPAPFLRDVARRNLDPITLASPDLETGLDGWRASETGSPSGLVNPLYGEEYVEEQVLAELERHGWRAPEDTDSCSTNCRLNGLLILDHLRRHGYHPYVYEIAHHVRLGGLTREEALHKLSRLRVRPAAVGAVAVELDVPAPVPSA</sequence>
<keyword evidence="2" id="KW-1185">Reference proteome</keyword>